<dbReference type="InterPro" id="IPR011990">
    <property type="entry name" value="TPR-like_helical_dom_sf"/>
</dbReference>
<evidence type="ECO:0000313" key="4">
    <source>
        <dbReference type="Proteomes" id="UP000295367"/>
    </source>
</evidence>
<dbReference type="Proteomes" id="UP000295367">
    <property type="component" value="Unassembled WGS sequence"/>
</dbReference>
<comment type="caution">
    <text evidence="3">The sequence shown here is derived from an EMBL/GenBank/DDBJ whole genome shotgun (WGS) entry which is preliminary data.</text>
</comment>
<feature type="chain" id="PRO_5020602275" evidence="2">
    <location>
        <begin position="23"/>
        <end position="208"/>
    </location>
</feature>
<feature type="compositionally biased region" description="Basic and acidic residues" evidence="1">
    <location>
        <begin position="190"/>
        <end position="199"/>
    </location>
</feature>
<accession>A0A4R3YF10</accession>
<dbReference type="AlphaFoldDB" id="A0A4R3YF10"/>
<sequence length="208" mass="22311">MLNSRKSLLCMAFLSLLLSGCAVQPNKTAQENATSLKTAISEANEAYQAGQADKALVMFKTTANSFPADKTPWVRIAQIKFDSGNYGDAIVNALEALQRDPNDKIANSIVAVSSLRLSTKSLSVLRSQNDLTGSLKTEAQDLAKVLRESLGETVLVPSQEKPVMKTVAKVRSASHSTRRASKSAPVSKPEANDTKEDSRSSNPFGALK</sequence>
<organism evidence="3 4">
    <name type="scientific">Sulfurirhabdus autotrophica</name>
    <dbReference type="NCBI Taxonomy" id="1706046"/>
    <lineage>
        <taxon>Bacteria</taxon>
        <taxon>Pseudomonadati</taxon>
        <taxon>Pseudomonadota</taxon>
        <taxon>Betaproteobacteria</taxon>
        <taxon>Nitrosomonadales</taxon>
        <taxon>Sulfuricellaceae</taxon>
        <taxon>Sulfurirhabdus</taxon>
    </lineage>
</organism>
<evidence type="ECO:0000313" key="3">
    <source>
        <dbReference type="EMBL" id="TCV90680.1"/>
    </source>
</evidence>
<dbReference type="Gene3D" id="1.25.40.10">
    <property type="entry name" value="Tetratricopeptide repeat domain"/>
    <property type="match status" value="1"/>
</dbReference>
<protein>
    <submittedName>
        <fullName evidence="3">Uncharacterized protein</fullName>
    </submittedName>
</protein>
<keyword evidence="4" id="KW-1185">Reference proteome</keyword>
<dbReference type="OrthoDB" id="6005230at2"/>
<feature type="region of interest" description="Disordered" evidence="1">
    <location>
        <begin position="165"/>
        <end position="208"/>
    </location>
</feature>
<evidence type="ECO:0000256" key="1">
    <source>
        <dbReference type="SAM" id="MobiDB-lite"/>
    </source>
</evidence>
<keyword evidence="2" id="KW-0732">Signal</keyword>
<reference evidence="3 4" key="1">
    <citation type="submission" date="2019-03" db="EMBL/GenBank/DDBJ databases">
        <title>Genomic Encyclopedia of Type Strains, Phase IV (KMG-IV): sequencing the most valuable type-strain genomes for metagenomic binning, comparative biology and taxonomic classification.</title>
        <authorList>
            <person name="Goeker M."/>
        </authorList>
    </citation>
    <scope>NUCLEOTIDE SEQUENCE [LARGE SCALE GENOMIC DNA]</scope>
    <source>
        <strain evidence="3 4">DSM 100309</strain>
    </source>
</reference>
<dbReference type="SUPFAM" id="SSF48452">
    <property type="entry name" value="TPR-like"/>
    <property type="match status" value="1"/>
</dbReference>
<gene>
    <name evidence="3" type="ORF">EDC63_101654</name>
</gene>
<proteinExistence type="predicted"/>
<name>A0A4R3YF10_9PROT</name>
<feature type="signal peptide" evidence="2">
    <location>
        <begin position="1"/>
        <end position="22"/>
    </location>
</feature>
<evidence type="ECO:0000256" key="2">
    <source>
        <dbReference type="SAM" id="SignalP"/>
    </source>
</evidence>
<dbReference type="PROSITE" id="PS51257">
    <property type="entry name" value="PROKAR_LIPOPROTEIN"/>
    <property type="match status" value="1"/>
</dbReference>
<dbReference type="EMBL" id="SMCO01000001">
    <property type="protein sequence ID" value="TCV90680.1"/>
    <property type="molecule type" value="Genomic_DNA"/>
</dbReference>